<name>A0A2M4B2X7_9DIPT</name>
<keyword evidence="1" id="KW-0732">Signal</keyword>
<organism evidence="2">
    <name type="scientific">Anopheles triannulatus</name>
    <dbReference type="NCBI Taxonomy" id="58253"/>
    <lineage>
        <taxon>Eukaryota</taxon>
        <taxon>Metazoa</taxon>
        <taxon>Ecdysozoa</taxon>
        <taxon>Arthropoda</taxon>
        <taxon>Hexapoda</taxon>
        <taxon>Insecta</taxon>
        <taxon>Pterygota</taxon>
        <taxon>Neoptera</taxon>
        <taxon>Endopterygota</taxon>
        <taxon>Diptera</taxon>
        <taxon>Nematocera</taxon>
        <taxon>Culicoidea</taxon>
        <taxon>Culicidae</taxon>
        <taxon>Anophelinae</taxon>
        <taxon>Anopheles</taxon>
    </lineage>
</organism>
<proteinExistence type="predicted"/>
<protein>
    <submittedName>
        <fullName evidence="2">Putative secreted protein</fullName>
    </submittedName>
</protein>
<reference evidence="2" key="1">
    <citation type="submission" date="2018-01" db="EMBL/GenBank/DDBJ databases">
        <title>An insight into the sialome of Amazonian anophelines.</title>
        <authorList>
            <person name="Ribeiro J.M."/>
            <person name="Scarpassa V."/>
            <person name="Calvo E."/>
        </authorList>
    </citation>
    <scope>NUCLEOTIDE SEQUENCE</scope>
    <source>
        <tissue evidence="2">Salivary glands</tissue>
    </source>
</reference>
<feature type="chain" id="PRO_5014708001" evidence="1">
    <location>
        <begin position="21"/>
        <end position="222"/>
    </location>
</feature>
<dbReference type="AlphaFoldDB" id="A0A2M4B2X7"/>
<feature type="signal peptide" evidence="1">
    <location>
        <begin position="1"/>
        <end position="20"/>
    </location>
</feature>
<sequence>MLSQLVTIFLWCALRCRHQADRCWMLSCVSFRSRSFCSKAATSNSPDTTAALRPPTVVVVVVVFVDIVFVYQPCKLASHQQRRCRRSSPIRGTTVSVKPANFVHNRLLALLQGVLGDLRFHCTHIHTYAQTHAGTPDQVGTFVIEKLVLNQTHADGSEAHQLPPGEDTSAAATLLKNTKKPLYVQKPNLCAVSTARTISLLGVSRDRRDSGQCTNRTFFPPF</sequence>
<dbReference type="EMBL" id="GGFK01014088">
    <property type="protein sequence ID" value="MBW47409.1"/>
    <property type="molecule type" value="Transcribed_RNA"/>
</dbReference>
<evidence type="ECO:0000313" key="2">
    <source>
        <dbReference type="EMBL" id="MBW47409.1"/>
    </source>
</evidence>
<accession>A0A2M4B2X7</accession>
<evidence type="ECO:0000256" key="1">
    <source>
        <dbReference type="SAM" id="SignalP"/>
    </source>
</evidence>